<sequence>MALERYEYKIMSTETNIRMPVFNYMGLDGKIGGGAYTVLYNIGGPADGYIKFPLNVSDPGKYNMLIDYMSGDGKKGIKIDINGVNTGTVYVLPRTFGSSDPATYTIPLDLEETENIITLHGDGKNLAPHIVGVAVIIPGSLMKPIGIYNVAKGILTNGAIVNEKTGFVTKLGGINKGMSTFDNINSPETEKYMLSIKYLDVNEEDSQLKITVNNTNLGPFTLPKTEDDTVENASVFTLPVDLKMGSLNKIVFSGNGTIPAPDLELFTFTTMPPPTPPGTYSVAGRLEGGATFGTGMLKGYVTNIGGELDGATTAIFKVKVEGLYIISLTYKNSGVKEQSLMIDVNEEKGTVPYLLKNAYPSVISFVVPLKEEINKLRFYGENKEPAPSLAYFSLYPVTASIPEFDTATGILKNKAMKDEATNFIKDIGGRNMGRVSVDIGQVEKGRYNLVINYLSGDADRSFRVKVNNFDTGMVYNTSKTTDFDSDNALTFTLPIEVNSINKNTIEFLGNGINPAPYLGKFKLISTAPVAMAGTYNVASGILENGAVMATKDLASFTVNLGGAENGSSTVTVKSTTTGNYNLLLQYKNIFAISLPLAIDVNDSKIDDYLLPPNVNGKVTIPVALNSGANTIKFYGDGTNPVPYLSTFSLRKK</sequence>
<name>A0A6I1MMZ8_9CLOT</name>
<keyword evidence="2" id="KW-1185">Reference proteome</keyword>
<evidence type="ECO:0000313" key="2">
    <source>
        <dbReference type="Proteomes" id="UP000430345"/>
    </source>
</evidence>
<evidence type="ECO:0000313" key="1">
    <source>
        <dbReference type="EMBL" id="MPQ44143.1"/>
    </source>
</evidence>
<proteinExistence type="predicted"/>
<dbReference type="AlphaFoldDB" id="A0A6I1MMZ8"/>
<accession>A0A6I1MMZ8</accession>
<gene>
    <name evidence="1" type="ORF">GBZ86_10255</name>
</gene>
<evidence type="ECO:0008006" key="3">
    <source>
        <dbReference type="Google" id="ProtNLM"/>
    </source>
</evidence>
<dbReference type="Gene3D" id="2.60.120.260">
    <property type="entry name" value="Galactose-binding domain-like"/>
    <property type="match status" value="5"/>
</dbReference>
<dbReference type="RefSeq" id="WP_152890360.1">
    <property type="nucleotide sequence ID" value="NZ_WHJC01000159.1"/>
</dbReference>
<protein>
    <recommendedName>
        <fullName evidence="3">CBM6 domain-containing protein</fullName>
    </recommendedName>
</protein>
<organism evidence="1 2">
    <name type="scientific">Clostridium tarantellae</name>
    <dbReference type="NCBI Taxonomy" id="39493"/>
    <lineage>
        <taxon>Bacteria</taxon>
        <taxon>Bacillati</taxon>
        <taxon>Bacillota</taxon>
        <taxon>Clostridia</taxon>
        <taxon>Eubacteriales</taxon>
        <taxon>Clostridiaceae</taxon>
        <taxon>Clostridium</taxon>
    </lineage>
</organism>
<dbReference type="CDD" id="cd02795">
    <property type="entry name" value="CBM6-CBM35-CBM36_like"/>
    <property type="match status" value="1"/>
</dbReference>
<comment type="caution">
    <text evidence="1">The sequence shown here is derived from an EMBL/GenBank/DDBJ whole genome shotgun (WGS) entry which is preliminary data.</text>
</comment>
<dbReference type="Proteomes" id="UP000430345">
    <property type="component" value="Unassembled WGS sequence"/>
</dbReference>
<dbReference type="EMBL" id="WHJC01000159">
    <property type="protein sequence ID" value="MPQ44143.1"/>
    <property type="molecule type" value="Genomic_DNA"/>
</dbReference>
<reference evidence="1 2" key="1">
    <citation type="submission" date="2019-10" db="EMBL/GenBank/DDBJ databases">
        <title>The Genome Sequence of Clostridium tarantellae Isolated from Fish Brain.</title>
        <authorList>
            <person name="Bano L."/>
            <person name="Kiel M."/>
            <person name="Sales G."/>
            <person name="Doxey A.C."/>
            <person name="Mansfield M.J."/>
            <person name="Schiavone M."/>
            <person name="Rossetto O."/>
            <person name="Pirazzini M."/>
            <person name="Dobrindt U."/>
            <person name="Montecucco C."/>
        </authorList>
    </citation>
    <scope>NUCLEOTIDE SEQUENCE [LARGE SCALE GENOMIC DNA]</scope>
    <source>
        <strain evidence="1 2">DSM 3997</strain>
    </source>
</reference>
<dbReference type="OrthoDB" id="21834at2"/>